<dbReference type="RefSeq" id="WP_257877039.1">
    <property type="nucleotide sequence ID" value="NZ_JBGMEI010000006.1"/>
</dbReference>
<sequence length="44" mass="5053">MKKLEIILDLGDGPIVSKYYDEKSDRLLTGIDDVDNKVYIPKIK</sequence>
<dbReference type="Proteomes" id="UP001637996">
    <property type="component" value="Unassembled WGS sequence"/>
</dbReference>
<proteinExistence type="predicted"/>
<evidence type="ECO:0000313" key="2">
    <source>
        <dbReference type="Proteomes" id="UP001637996"/>
    </source>
</evidence>
<comment type="caution">
    <text evidence="1">The sequence shown here is derived from an EMBL/GenBank/DDBJ whole genome shotgun (WGS) entry which is preliminary data.</text>
</comment>
<accession>A0ABW9M8Y5</accession>
<reference evidence="1 2" key="1">
    <citation type="journal article" date="2025" name="Anaerobe">
        <title>Description of Anaerococcus kampingiae sp. nov., Anaerococcus groningensis sp. nov., Anaerococcus martiniensis sp. nov., and Anaerococcus cruorum sp. nov., isolated from human clinical specimens.</title>
        <authorList>
            <person name="Boiten K.E."/>
            <person name="Meijer J."/>
            <person name="van Wezel E.M."/>
            <person name="Veloo A.C.M."/>
        </authorList>
    </citation>
    <scope>NUCLEOTIDE SEQUENCE [LARGE SCALE GENOMIC DNA]</scope>
    <source>
        <strain evidence="1 2">ENR0831</strain>
    </source>
</reference>
<organism evidence="1 2">
    <name type="scientific">Anaerococcus martiniensis</name>
    <dbReference type="NCBI Taxonomy" id="3115615"/>
    <lineage>
        <taxon>Bacteria</taxon>
        <taxon>Bacillati</taxon>
        <taxon>Bacillota</taxon>
        <taxon>Tissierellia</taxon>
        <taxon>Tissierellales</taxon>
        <taxon>Peptoniphilaceae</taxon>
        <taxon>Anaerococcus</taxon>
    </lineage>
</organism>
<dbReference type="EMBL" id="JBGMEI010000006">
    <property type="protein sequence ID" value="MFO3665650.1"/>
    <property type="molecule type" value="Genomic_DNA"/>
</dbReference>
<name>A0ABW9M8Y5_9FIRM</name>
<evidence type="ECO:0008006" key="3">
    <source>
        <dbReference type="Google" id="ProtNLM"/>
    </source>
</evidence>
<evidence type="ECO:0000313" key="1">
    <source>
        <dbReference type="EMBL" id="MFO3665650.1"/>
    </source>
</evidence>
<protein>
    <recommendedName>
        <fullName evidence="3">Xylan 1,4-beta-xylosidase</fullName>
    </recommendedName>
</protein>
<keyword evidence="2" id="KW-1185">Reference proteome</keyword>
<gene>
    <name evidence="1" type="ORF">ACCQ41_05265</name>
</gene>